<evidence type="ECO:0000313" key="3">
    <source>
        <dbReference type="Proteomes" id="UP001460270"/>
    </source>
</evidence>
<accession>A0AAW0N5X1</accession>
<dbReference type="EMBL" id="JBBPFD010000020">
    <property type="protein sequence ID" value="KAK7884539.1"/>
    <property type="molecule type" value="Genomic_DNA"/>
</dbReference>
<organism evidence="2 3">
    <name type="scientific">Mugilogobius chulae</name>
    <name type="common">yellowstripe goby</name>
    <dbReference type="NCBI Taxonomy" id="88201"/>
    <lineage>
        <taxon>Eukaryota</taxon>
        <taxon>Metazoa</taxon>
        <taxon>Chordata</taxon>
        <taxon>Craniata</taxon>
        <taxon>Vertebrata</taxon>
        <taxon>Euteleostomi</taxon>
        <taxon>Actinopterygii</taxon>
        <taxon>Neopterygii</taxon>
        <taxon>Teleostei</taxon>
        <taxon>Neoteleostei</taxon>
        <taxon>Acanthomorphata</taxon>
        <taxon>Gobiaria</taxon>
        <taxon>Gobiiformes</taxon>
        <taxon>Gobioidei</taxon>
        <taxon>Gobiidae</taxon>
        <taxon>Gobionellinae</taxon>
        <taxon>Mugilogobius</taxon>
    </lineage>
</organism>
<evidence type="ECO:0000256" key="1">
    <source>
        <dbReference type="SAM" id="MobiDB-lite"/>
    </source>
</evidence>
<evidence type="ECO:0000313" key="2">
    <source>
        <dbReference type="EMBL" id="KAK7884539.1"/>
    </source>
</evidence>
<feature type="compositionally biased region" description="Polar residues" evidence="1">
    <location>
        <begin position="117"/>
        <end position="130"/>
    </location>
</feature>
<protein>
    <submittedName>
        <fullName evidence="2">Uncharacterized protein</fullName>
    </submittedName>
</protein>
<gene>
    <name evidence="2" type="ORF">WMY93_027662</name>
</gene>
<feature type="compositionally biased region" description="Basic and acidic residues" evidence="1">
    <location>
        <begin position="153"/>
        <end position="184"/>
    </location>
</feature>
<proteinExistence type="predicted"/>
<sequence length="200" mass="22678">MAGVAENGTDEDVRRLILQRTEKNQLFSGKRFASASGWEAVLREMGLTGVVSPARAAKKWENLKKNLQVHLPKYHCLKELRRPPTGSGTETGEATAASWKWYSVMDEAIGSRPSGEGPSTSAASSQVSVPQEQEEQEDEQDEGRTGRRKRARRDSLVELLKQVEKREEERERKEEERAKRDKERDTKLISLLKLIASKFQ</sequence>
<keyword evidence="3" id="KW-1185">Reference proteome</keyword>
<feature type="region of interest" description="Disordered" evidence="1">
    <location>
        <begin position="108"/>
        <end position="184"/>
    </location>
</feature>
<feature type="compositionally biased region" description="Acidic residues" evidence="1">
    <location>
        <begin position="132"/>
        <end position="141"/>
    </location>
</feature>
<comment type="caution">
    <text evidence="2">The sequence shown here is derived from an EMBL/GenBank/DDBJ whole genome shotgun (WGS) entry which is preliminary data.</text>
</comment>
<reference evidence="3" key="1">
    <citation type="submission" date="2024-04" db="EMBL/GenBank/DDBJ databases">
        <title>Salinicola lusitanus LLJ914,a marine bacterium isolated from the Okinawa Trough.</title>
        <authorList>
            <person name="Li J."/>
        </authorList>
    </citation>
    <scope>NUCLEOTIDE SEQUENCE [LARGE SCALE GENOMIC DNA]</scope>
</reference>
<dbReference type="Proteomes" id="UP001460270">
    <property type="component" value="Unassembled WGS sequence"/>
</dbReference>
<name>A0AAW0N5X1_9GOBI</name>
<dbReference type="AlphaFoldDB" id="A0AAW0N5X1"/>